<keyword evidence="1" id="KW-1133">Transmembrane helix</keyword>
<accession>A0A372KIV4</accession>
<sequence length="318" mass="36041">MAEMTERYYLKILSGPARVNFIYVTWVNCFFFLLLYGLVRGAFGFIPLTYLVVAFGLIHSVLWAVMGFFRKLLYRFQLLVLAASAVQFLLFIFCIDALGLFLFCGGYYDGSDGLEGLLLQGLPEQLYAAAMLVVFCAATAIYALIYRRAHLRQAGPPVTDLEQTLKERFNYNESWLWIFGLAILAPALLTGRILLVFSLVISLLITSVFPALIVDCSYAIYCLRKNPSEREVYVQSPESLWRVLLTALRKPGNRLFTEIGLFLTLAFAQGALTGFASTDPAPWMRVLGFVFLVDWIGMAIWQVFKLIRKVFGLFKRSK</sequence>
<feature type="transmembrane region" description="Helical" evidence="1">
    <location>
        <begin position="45"/>
        <end position="66"/>
    </location>
</feature>
<reference evidence="2" key="4">
    <citation type="journal article" date="2019" name="Int. J. Syst. Evol. Microbiol.">
        <title>Streptococcus chenjunshii sp. nov. isolated from feces of Tibetan antelopes.</title>
        <authorList>
            <person name="Tian Z."/>
            <person name="Lu S."/>
            <person name="Jin D."/>
            <person name="Yang J."/>
            <person name="Pu J."/>
            <person name="Lai X.H."/>
            <person name="Bai X.N."/>
            <person name="Wu X.M."/>
            <person name="Li J."/>
            <person name="Wang S."/>
            <person name="Xu J."/>
        </authorList>
    </citation>
    <scope>NUCLEOTIDE SEQUENCE</scope>
    <source>
        <strain evidence="2">Z15</strain>
    </source>
</reference>
<reference evidence="3 7" key="1">
    <citation type="submission" date="2018-08" db="EMBL/GenBank/DDBJ databases">
        <title>Draft genome of Streptococcus sp .nov. Z2.</title>
        <authorList>
            <person name="Tian Z."/>
        </authorList>
    </citation>
    <scope>NUCLEOTIDE SEQUENCE [LARGE SCALE GENOMIC DNA]</scope>
    <source>
        <strain evidence="3 7">Z2</strain>
    </source>
</reference>
<dbReference type="Proteomes" id="UP000246115">
    <property type="component" value="Chromosome"/>
</dbReference>
<proteinExistence type="predicted"/>
<feature type="transmembrane region" description="Helical" evidence="1">
    <location>
        <begin position="255"/>
        <end position="277"/>
    </location>
</feature>
<feature type="transmembrane region" description="Helical" evidence="1">
    <location>
        <begin position="78"/>
        <end position="108"/>
    </location>
</feature>
<gene>
    <name evidence="2" type="ORF">DDV21_010935</name>
    <name evidence="3" type="ORF">DDV22_11020</name>
    <name evidence="4" type="ORF">DDV23_11045</name>
</gene>
<dbReference type="AlphaFoldDB" id="A0A372KIV4"/>
<evidence type="ECO:0000313" key="3">
    <source>
        <dbReference type="EMBL" id="RFU49992.1"/>
    </source>
</evidence>
<reference evidence="4 6" key="2">
    <citation type="submission" date="2018-08" db="EMBL/GenBank/DDBJ databases">
        <title>Draft genome of Streptococcus sp. nov. Z1.</title>
        <authorList>
            <person name="Tian Z."/>
        </authorList>
    </citation>
    <scope>NUCLEOTIDE SEQUENCE [LARGE SCALE GENOMIC DNA]</scope>
    <source>
        <strain evidence="4">Z1</strain>
        <strain evidence="6">Z1(2018)</strain>
    </source>
</reference>
<feature type="transmembrane region" description="Helical" evidence="1">
    <location>
        <begin position="175"/>
        <end position="195"/>
    </location>
</feature>
<protein>
    <submittedName>
        <fullName evidence="4">Uncharacterized protein</fullName>
    </submittedName>
</protein>
<keyword evidence="1" id="KW-0472">Membrane</keyword>
<evidence type="ECO:0000313" key="6">
    <source>
        <dbReference type="Proteomes" id="UP000262901"/>
    </source>
</evidence>
<evidence type="ECO:0000313" key="2">
    <source>
        <dbReference type="EMBL" id="AXQ79539.1"/>
    </source>
</evidence>
<feature type="transmembrane region" description="Helical" evidence="1">
    <location>
        <begin position="201"/>
        <end position="221"/>
    </location>
</feature>
<dbReference type="EMBL" id="QVQY01000063">
    <property type="protein sequence ID" value="RFU49992.1"/>
    <property type="molecule type" value="Genomic_DNA"/>
</dbReference>
<keyword evidence="7" id="KW-1185">Reference proteome</keyword>
<feature type="transmembrane region" description="Helical" evidence="1">
    <location>
        <begin position="283"/>
        <end position="307"/>
    </location>
</feature>
<evidence type="ECO:0000256" key="1">
    <source>
        <dbReference type="SAM" id="Phobius"/>
    </source>
</evidence>
<dbReference type="KEGG" id="schj:DDV21_010935"/>
<dbReference type="Proteomes" id="UP000262901">
    <property type="component" value="Unassembled WGS sequence"/>
</dbReference>
<feature type="transmembrane region" description="Helical" evidence="1">
    <location>
        <begin position="21"/>
        <end position="39"/>
    </location>
</feature>
<evidence type="ECO:0000313" key="4">
    <source>
        <dbReference type="EMBL" id="RFU52180.1"/>
    </source>
</evidence>
<evidence type="ECO:0000313" key="7">
    <source>
        <dbReference type="Proteomes" id="UP000264056"/>
    </source>
</evidence>
<accession>A0A346NEU4</accession>
<keyword evidence="1" id="KW-0812">Transmembrane</keyword>
<dbReference type="EMBL" id="CP031733">
    <property type="protein sequence ID" value="AXQ79539.1"/>
    <property type="molecule type" value="Genomic_DNA"/>
</dbReference>
<name>A0A372KIV4_9STRE</name>
<organism evidence="4 6">
    <name type="scientific">Streptococcus chenjunshii</name>
    <dbReference type="NCBI Taxonomy" id="2173853"/>
    <lineage>
        <taxon>Bacteria</taxon>
        <taxon>Bacillati</taxon>
        <taxon>Bacillota</taxon>
        <taxon>Bacilli</taxon>
        <taxon>Lactobacillales</taxon>
        <taxon>Streptococcaceae</taxon>
        <taxon>Streptococcus</taxon>
    </lineage>
</organism>
<reference evidence="5" key="3">
    <citation type="submission" date="2018-08" db="EMBL/GenBank/DDBJ databases">
        <title>Streptococcus chenjunshii sp. nov., isolated from stools sample of the Tibetan antelope in the Qinghai-Tibet plateau, China.</title>
        <authorList>
            <person name="Tian Z."/>
        </authorList>
    </citation>
    <scope>NUCLEOTIDE SEQUENCE [LARGE SCALE GENOMIC DNA]</scope>
    <source>
        <strain evidence="5">Z15</strain>
    </source>
</reference>
<evidence type="ECO:0000313" key="5">
    <source>
        <dbReference type="Proteomes" id="UP000246115"/>
    </source>
</evidence>
<dbReference type="Proteomes" id="UP000264056">
    <property type="component" value="Unassembled WGS sequence"/>
</dbReference>
<feature type="transmembrane region" description="Helical" evidence="1">
    <location>
        <begin position="128"/>
        <end position="146"/>
    </location>
</feature>
<dbReference type="EMBL" id="QVQZ01000060">
    <property type="protein sequence ID" value="RFU52180.1"/>
    <property type="molecule type" value="Genomic_DNA"/>
</dbReference>